<gene>
    <name evidence="2" type="ORF">H0I76_07090</name>
</gene>
<evidence type="ECO:0000313" key="2">
    <source>
        <dbReference type="EMBL" id="MBK0398949.1"/>
    </source>
</evidence>
<evidence type="ECO:0000313" key="3">
    <source>
        <dbReference type="Proteomes" id="UP000655420"/>
    </source>
</evidence>
<name>A0A8J7M7G4_9RHOB</name>
<dbReference type="AlphaFoldDB" id="A0A8J7M7G4"/>
<dbReference type="EMBL" id="JAEHHL010000002">
    <property type="protein sequence ID" value="MBK0398949.1"/>
    <property type="molecule type" value="Genomic_DNA"/>
</dbReference>
<proteinExistence type="predicted"/>
<keyword evidence="3" id="KW-1185">Reference proteome</keyword>
<organism evidence="2 3">
    <name type="scientific">Thermohalobaculum xanthum</name>
    <dbReference type="NCBI Taxonomy" id="2753746"/>
    <lineage>
        <taxon>Bacteria</taxon>
        <taxon>Pseudomonadati</taxon>
        <taxon>Pseudomonadota</taxon>
        <taxon>Alphaproteobacteria</taxon>
        <taxon>Rhodobacterales</taxon>
        <taxon>Paracoccaceae</taxon>
        <taxon>Thermohalobaculum</taxon>
    </lineage>
</organism>
<evidence type="ECO:0000256" key="1">
    <source>
        <dbReference type="SAM" id="Phobius"/>
    </source>
</evidence>
<keyword evidence="1" id="KW-0472">Membrane</keyword>
<sequence length="138" mass="15759">MFATIVGWAGATLAALLSGWTEIFSAMGALLLCLGFAVFLTERYRATELRRLWDNQVEVQLRFIWRYVRRLRPGHEHFGPPQHSLDEMERILDESFDDLMAAKSAERGLDTYRLEMALSILGTLQWGFGGLIMELLHG</sequence>
<accession>A0A8J7M7G4</accession>
<keyword evidence="1" id="KW-1133">Transmembrane helix</keyword>
<keyword evidence="1" id="KW-0812">Transmembrane</keyword>
<dbReference type="RefSeq" id="WP_200608701.1">
    <property type="nucleotide sequence ID" value="NZ_JAEHHL010000002.1"/>
</dbReference>
<protein>
    <submittedName>
        <fullName evidence="2">Uncharacterized protein</fullName>
    </submittedName>
</protein>
<comment type="caution">
    <text evidence="2">The sequence shown here is derived from an EMBL/GenBank/DDBJ whole genome shotgun (WGS) entry which is preliminary data.</text>
</comment>
<dbReference type="Proteomes" id="UP000655420">
    <property type="component" value="Unassembled WGS sequence"/>
</dbReference>
<feature type="transmembrane region" description="Helical" evidence="1">
    <location>
        <begin position="24"/>
        <end position="41"/>
    </location>
</feature>
<reference evidence="2" key="1">
    <citation type="submission" date="2020-12" db="EMBL/GenBank/DDBJ databases">
        <title>Bacterial taxonomy.</title>
        <authorList>
            <person name="Pan X."/>
        </authorList>
    </citation>
    <scope>NUCLEOTIDE SEQUENCE</scope>
    <source>
        <strain evidence="2">M0105</strain>
    </source>
</reference>